<feature type="compositionally biased region" description="Polar residues" evidence="1">
    <location>
        <begin position="32"/>
        <end position="44"/>
    </location>
</feature>
<evidence type="ECO:0000313" key="2">
    <source>
        <dbReference type="EMBL" id="RVW93301.1"/>
    </source>
</evidence>
<comment type="caution">
    <text evidence="2">The sequence shown here is derived from an EMBL/GenBank/DDBJ whole genome shotgun (WGS) entry which is preliminary data.</text>
</comment>
<organism evidence="2 3">
    <name type="scientific">Vitis vinifera</name>
    <name type="common">Grape</name>
    <dbReference type="NCBI Taxonomy" id="29760"/>
    <lineage>
        <taxon>Eukaryota</taxon>
        <taxon>Viridiplantae</taxon>
        <taxon>Streptophyta</taxon>
        <taxon>Embryophyta</taxon>
        <taxon>Tracheophyta</taxon>
        <taxon>Spermatophyta</taxon>
        <taxon>Magnoliopsida</taxon>
        <taxon>eudicotyledons</taxon>
        <taxon>Gunneridae</taxon>
        <taxon>Pentapetalae</taxon>
        <taxon>rosids</taxon>
        <taxon>Vitales</taxon>
        <taxon>Vitaceae</taxon>
        <taxon>Viteae</taxon>
        <taxon>Vitis</taxon>
    </lineage>
</organism>
<proteinExistence type="predicted"/>
<protein>
    <submittedName>
        <fullName evidence="2">Uncharacterized protein</fullName>
    </submittedName>
</protein>
<dbReference type="EMBL" id="QGNW01000130">
    <property type="protein sequence ID" value="RVW93301.1"/>
    <property type="molecule type" value="Genomic_DNA"/>
</dbReference>
<accession>A0A438I9C5</accession>
<dbReference type="Proteomes" id="UP000288805">
    <property type="component" value="Unassembled WGS sequence"/>
</dbReference>
<evidence type="ECO:0000313" key="3">
    <source>
        <dbReference type="Proteomes" id="UP000288805"/>
    </source>
</evidence>
<feature type="region of interest" description="Disordered" evidence="1">
    <location>
        <begin position="1"/>
        <end position="44"/>
    </location>
</feature>
<reference evidence="2 3" key="1">
    <citation type="journal article" date="2018" name="PLoS Genet.">
        <title>Population sequencing reveals clonal diversity and ancestral inbreeding in the grapevine cultivar Chardonnay.</title>
        <authorList>
            <person name="Roach M.J."/>
            <person name="Johnson D.L."/>
            <person name="Bohlmann J."/>
            <person name="van Vuuren H.J."/>
            <person name="Jones S.J."/>
            <person name="Pretorius I.S."/>
            <person name="Schmidt S.A."/>
            <person name="Borneman A.R."/>
        </authorList>
    </citation>
    <scope>NUCLEOTIDE SEQUENCE [LARGE SCALE GENOMIC DNA]</scope>
    <source>
        <strain evidence="3">cv. Chardonnay</strain>
        <tissue evidence="2">Leaf</tissue>
    </source>
</reference>
<name>A0A438I9C5_VITVI</name>
<dbReference type="AlphaFoldDB" id="A0A438I9C5"/>
<sequence length="44" mass="4533">MATKTKVGEEAQIGPVAKRSSSTGSAPALELGSTSLRQRSRQGC</sequence>
<evidence type="ECO:0000256" key="1">
    <source>
        <dbReference type="SAM" id="MobiDB-lite"/>
    </source>
</evidence>
<gene>
    <name evidence="2" type="ORF">CK203_022285</name>
</gene>